<dbReference type="Gene3D" id="2.60.120.260">
    <property type="entry name" value="Galactose-binding domain-like"/>
    <property type="match status" value="1"/>
</dbReference>
<dbReference type="Gene3D" id="2.60.40.10">
    <property type="entry name" value="Immunoglobulins"/>
    <property type="match status" value="1"/>
</dbReference>
<evidence type="ECO:0000259" key="3">
    <source>
        <dbReference type="Pfam" id="PF07250"/>
    </source>
</evidence>
<dbReference type="Proteomes" id="UP000001072">
    <property type="component" value="Unassembled WGS sequence"/>
</dbReference>
<dbReference type="AlphaFoldDB" id="F4R4F8"/>
<keyword evidence="6" id="KW-1185">Reference proteome</keyword>
<proteinExistence type="predicted"/>
<reference evidence="6" key="1">
    <citation type="journal article" date="2011" name="Proc. Natl. Acad. Sci. U.S.A.">
        <title>Obligate biotrophy features unraveled by the genomic analysis of rust fungi.</title>
        <authorList>
            <person name="Duplessis S."/>
            <person name="Cuomo C.A."/>
            <person name="Lin Y.-C."/>
            <person name="Aerts A."/>
            <person name="Tisserant E."/>
            <person name="Veneault-Fourrey C."/>
            <person name="Joly D.L."/>
            <person name="Hacquard S."/>
            <person name="Amselem J."/>
            <person name="Cantarel B.L."/>
            <person name="Chiu R."/>
            <person name="Coutinho P.M."/>
            <person name="Feau N."/>
            <person name="Field M."/>
            <person name="Frey P."/>
            <person name="Gelhaye E."/>
            <person name="Goldberg J."/>
            <person name="Grabherr M.G."/>
            <person name="Kodira C.D."/>
            <person name="Kohler A."/>
            <person name="Kuees U."/>
            <person name="Lindquist E.A."/>
            <person name="Lucas S.M."/>
            <person name="Mago R."/>
            <person name="Mauceli E."/>
            <person name="Morin E."/>
            <person name="Murat C."/>
            <person name="Pangilinan J.L."/>
            <person name="Park R."/>
            <person name="Pearson M."/>
            <person name="Quesneville H."/>
            <person name="Rouhier N."/>
            <person name="Sakthikumar S."/>
            <person name="Salamov A.A."/>
            <person name="Schmutz J."/>
            <person name="Selles B."/>
            <person name="Shapiro H."/>
            <person name="Tanguay P."/>
            <person name="Tuskan G.A."/>
            <person name="Henrissat B."/>
            <person name="Van de Peer Y."/>
            <person name="Rouze P."/>
            <person name="Ellis J.G."/>
            <person name="Dodds P.N."/>
            <person name="Schein J.E."/>
            <person name="Zhong S."/>
            <person name="Hamelin R.C."/>
            <person name="Grigoriev I.V."/>
            <person name="Szabo L.J."/>
            <person name="Martin F."/>
        </authorList>
    </citation>
    <scope>NUCLEOTIDE SEQUENCE [LARGE SCALE GENOMIC DNA]</scope>
    <source>
        <strain evidence="6">98AG31 / pathotype 3-4-7</strain>
    </source>
</reference>
<sequence length="702" mass="76016">FLPFYVPTGSKVVYANQHSNKLNFNGHGWKKSSSKHGSGQETTHPGDSVEISWTGEEIEYFGFKAGKEGKGVSKIDIYLDGTLQPRKHILDCGSGKTFQEQLIFRAAYLKPTKHTLKIVHEGKKGELLSVFAFVTTDTTSHQSKDSGDLTNLLSEPKLRKARRATSDQWTLAQKGTTGVAAMQLSIISDTEAIIIDKVEHNPLITDGHPAWAAIYNLETNEVRALNPTSNSFCAAGSFLGNGTMINVGGNPVVTDITGAADFGDVNGIQSIRFFTPCDGGNCDIEEYPESIAMTSARWYPTVIRISDGSVMIVGGSKKGGWKNTAEVNNPTIEYFPPKKLDFAPQSPQVPIHSPFLVRTLSSNLYPIVIALPIVDTVFMAANNDAMLYNWRTGVETPLPAFPNGVRVSYPFTGTGILLPLTYRNDYEPEVLICGGSSVLDSATDQEVKVSTPASDQCVRMILNDRGISKGWEVEHMPDPRVMPDAVIMPDGKILIVNGAMTGTAGYGNLRGGVGASNADKPAYTPVIYDPAAPAGSRFSSKGLPTSTIPRLYHSVATLTSSGKVMIAGSNPNLDRSTFKYPTEYRVEWLSPPYIGSADRPVIDAVPLIANFAQIVRIKMAAGTDLVKKDVKVVVMDFGFVTHGVHMNLRSVELKSYPASAPNEQIVQMPITAEVYPPGYGWIFVLVDGIASEGRRIMIGSGQ</sequence>
<feature type="region of interest" description="Disordered" evidence="2">
    <location>
        <begin position="27"/>
        <end position="47"/>
    </location>
</feature>
<gene>
    <name evidence="5" type="ORF">MELLADRAFT_23250</name>
</gene>
<dbReference type="Pfam" id="PF07250">
    <property type="entry name" value="Glyoxal_oxid_N"/>
    <property type="match status" value="1"/>
</dbReference>
<organism evidence="6">
    <name type="scientific">Melampsora larici-populina (strain 98AG31 / pathotype 3-4-7)</name>
    <name type="common">Poplar leaf rust fungus</name>
    <dbReference type="NCBI Taxonomy" id="747676"/>
    <lineage>
        <taxon>Eukaryota</taxon>
        <taxon>Fungi</taxon>
        <taxon>Dikarya</taxon>
        <taxon>Basidiomycota</taxon>
        <taxon>Pucciniomycotina</taxon>
        <taxon>Pucciniomycetes</taxon>
        <taxon>Pucciniales</taxon>
        <taxon>Melampsoraceae</taxon>
        <taxon>Melampsora</taxon>
    </lineage>
</organism>
<dbReference type="Gene3D" id="2.130.10.80">
    <property type="entry name" value="Galactose oxidase/kelch, beta-propeller"/>
    <property type="match status" value="1"/>
</dbReference>
<dbReference type="InterPro" id="IPR037293">
    <property type="entry name" value="Gal_Oxidase_central_sf"/>
</dbReference>
<evidence type="ECO:0000313" key="6">
    <source>
        <dbReference type="Proteomes" id="UP000001072"/>
    </source>
</evidence>
<dbReference type="PANTHER" id="PTHR32208:SF96">
    <property type="entry name" value="GLYOXAL OXIDASE"/>
    <property type="match status" value="1"/>
</dbReference>
<dbReference type="InterPro" id="IPR011043">
    <property type="entry name" value="Gal_Oxase/kelch_b-propeller"/>
</dbReference>
<evidence type="ECO:0000313" key="5">
    <source>
        <dbReference type="EMBL" id="EGG12803.1"/>
    </source>
</evidence>
<dbReference type="STRING" id="747676.F4R4F8"/>
<dbReference type="InterPro" id="IPR009880">
    <property type="entry name" value="Glyoxal_oxidase_N"/>
</dbReference>
<dbReference type="InterPro" id="IPR013783">
    <property type="entry name" value="Ig-like_fold"/>
</dbReference>
<evidence type="ECO:0000256" key="1">
    <source>
        <dbReference type="ARBA" id="ARBA00022729"/>
    </source>
</evidence>
<evidence type="ECO:0000259" key="4">
    <source>
        <dbReference type="Pfam" id="PF09118"/>
    </source>
</evidence>
<name>F4R4F8_MELLP</name>
<dbReference type="GeneID" id="18926906"/>
<accession>F4R4F8</accession>
<evidence type="ECO:0000256" key="2">
    <source>
        <dbReference type="SAM" id="MobiDB-lite"/>
    </source>
</evidence>
<dbReference type="InterPro" id="IPR014756">
    <property type="entry name" value="Ig_E-set"/>
</dbReference>
<dbReference type="EMBL" id="GL883090">
    <property type="protein sequence ID" value="EGG12803.1"/>
    <property type="molecule type" value="Genomic_DNA"/>
</dbReference>
<dbReference type="InParanoid" id="F4R4F8"/>
<feature type="non-terminal residue" evidence="5">
    <location>
        <position position="702"/>
    </location>
</feature>
<feature type="domain" description="Glyoxal oxidase N-terminal" evidence="3">
    <location>
        <begin position="210"/>
        <end position="593"/>
    </location>
</feature>
<dbReference type="eggNOG" id="ENOG502QPS4">
    <property type="taxonomic scope" value="Eukaryota"/>
</dbReference>
<dbReference type="SUPFAM" id="SSF50965">
    <property type="entry name" value="Galactose oxidase, central domain"/>
    <property type="match status" value="1"/>
</dbReference>
<dbReference type="KEGG" id="mlr:MELLADRAFT_23250"/>
<dbReference type="CDD" id="cd02851">
    <property type="entry name" value="E_set_GO_C"/>
    <property type="match status" value="1"/>
</dbReference>
<keyword evidence="1" id="KW-0732">Signal</keyword>
<dbReference type="VEuPathDB" id="FungiDB:MELLADRAFT_23250"/>
<dbReference type="SUPFAM" id="SSF81296">
    <property type="entry name" value="E set domains"/>
    <property type="match status" value="1"/>
</dbReference>
<dbReference type="RefSeq" id="XP_007403741.1">
    <property type="nucleotide sequence ID" value="XM_007403679.1"/>
</dbReference>
<protein>
    <recommendedName>
        <fullName evidence="7">Copper radical oxidase</fullName>
    </recommendedName>
</protein>
<dbReference type="HOGENOM" id="CLU_009630_2_0_1"/>
<dbReference type="OrthoDB" id="2019572at2759"/>
<feature type="domain" description="Galactose oxidase-like Early set" evidence="4">
    <location>
        <begin position="599"/>
        <end position="698"/>
    </location>
</feature>
<dbReference type="InterPro" id="IPR015202">
    <property type="entry name" value="GO-like_E_set"/>
</dbReference>
<evidence type="ECO:0008006" key="7">
    <source>
        <dbReference type="Google" id="ProtNLM"/>
    </source>
</evidence>
<dbReference type="Pfam" id="PF09118">
    <property type="entry name" value="GO-like_E_set"/>
    <property type="match status" value="1"/>
</dbReference>
<feature type="non-terminal residue" evidence="5">
    <location>
        <position position="1"/>
    </location>
</feature>
<dbReference type="PANTHER" id="PTHR32208">
    <property type="entry name" value="SECRETED PROTEIN-RELATED"/>
    <property type="match status" value="1"/>
</dbReference>